<organism evidence="2 3">
    <name type="scientific">Anaerocolumna sedimenticola</name>
    <dbReference type="NCBI Taxonomy" id="2696063"/>
    <lineage>
        <taxon>Bacteria</taxon>
        <taxon>Bacillati</taxon>
        <taxon>Bacillota</taxon>
        <taxon>Clostridia</taxon>
        <taxon>Lachnospirales</taxon>
        <taxon>Lachnospiraceae</taxon>
        <taxon>Anaerocolumna</taxon>
    </lineage>
</organism>
<dbReference type="RefSeq" id="WP_161836095.1">
    <property type="nucleotide sequence ID" value="NZ_CP048000.1"/>
</dbReference>
<evidence type="ECO:0000256" key="1">
    <source>
        <dbReference type="SAM" id="Phobius"/>
    </source>
</evidence>
<keyword evidence="1" id="KW-1133">Transmembrane helix</keyword>
<feature type="transmembrane region" description="Helical" evidence="1">
    <location>
        <begin position="84"/>
        <end position="114"/>
    </location>
</feature>
<protein>
    <submittedName>
        <fullName evidence="2">Uncharacterized protein</fullName>
    </submittedName>
</protein>
<evidence type="ECO:0000313" key="3">
    <source>
        <dbReference type="Proteomes" id="UP000464314"/>
    </source>
</evidence>
<keyword evidence="1" id="KW-0812">Transmembrane</keyword>
<proteinExistence type="predicted"/>
<gene>
    <name evidence="2" type="ORF">Ana3638_00565</name>
</gene>
<name>A0A6P1TE84_9FIRM</name>
<keyword evidence="1" id="KW-0472">Membrane</keyword>
<dbReference type="KEGG" id="anr:Ana3638_00565"/>
<sequence length="116" mass="13458">MNDGSEFRLTTCVIHFFVYLVAVVVPWLFVFEMLPFNYAAMTIPVEVGIYILWSIVLILSAILTKKDIKKYTFDSTGETVSKRMWKVIFVIFRILMLFTLAYLLLSLLLIGISYMV</sequence>
<dbReference type="AlphaFoldDB" id="A0A6P1TE84"/>
<evidence type="ECO:0000313" key="2">
    <source>
        <dbReference type="EMBL" id="QHQ59474.1"/>
    </source>
</evidence>
<feature type="transmembrane region" description="Helical" evidence="1">
    <location>
        <begin position="12"/>
        <end position="31"/>
    </location>
</feature>
<reference evidence="2 3" key="1">
    <citation type="submission" date="2020-01" db="EMBL/GenBank/DDBJ databases">
        <title>Genome analysis of Anaerocolumna sp. CBA3638.</title>
        <authorList>
            <person name="Kim J."/>
            <person name="Roh S.W."/>
        </authorList>
    </citation>
    <scope>NUCLEOTIDE SEQUENCE [LARGE SCALE GENOMIC DNA]</scope>
    <source>
        <strain evidence="2 3">CBA3638</strain>
    </source>
</reference>
<accession>A0A6P1TE84</accession>
<feature type="transmembrane region" description="Helical" evidence="1">
    <location>
        <begin position="43"/>
        <end position="63"/>
    </location>
</feature>
<dbReference type="Proteomes" id="UP000464314">
    <property type="component" value="Chromosome"/>
</dbReference>
<keyword evidence="3" id="KW-1185">Reference proteome</keyword>
<dbReference type="EMBL" id="CP048000">
    <property type="protein sequence ID" value="QHQ59474.1"/>
    <property type="molecule type" value="Genomic_DNA"/>
</dbReference>